<dbReference type="GO" id="GO:0003677">
    <property type="term" value="F:DNA binding"/>
    <property type="evidence" value="ECO:0007669"/>
    <property type="project" value="InterPro"/>
</dbReference>
<dbReference type="STRING" id="150033.RV14_GL000344"/>
<dbReference type="Gene3D" id="3.40.50.300">
    <property type="entry name" value="P-loop containing nucleotide triphosphate hydrolases"/>
    <property type="match status" value="3"/>
</dbReference>
<name>A0A1L8WJI8_9ENTE</name>
<keyword evidence="1 5" id="KW-0547">Nucleotide-binding</keyword>
<keyword evidence="2 5" id="KW-0378">Hydrolase</keyword>
<evidence type="ECO:0000256" key="1">
    <source>
        <dbReference type="ARBA" id="ARBA00022741"/>
    </source>
</evidence>
<dbReference type="InterPro" id="IPR000212">
    <property type="entry name" value="DNA_helicase_UvrD/REP"/>
</dbReference>
<dbReference type="PANTHER" id="PTHR11070:SF17">
    <property type="entry name" value="DNA HELICASE IV"/>
    <property type="match status" value="1"/>
</dbReference>
<keyword evidence="8" id="KW-1185">Reference proteome</keyword>
<accession>A0A1L8WJI8</accession>
<dbReference type="GO" id="GO:0043138">
    <property type="term" value="F:3'-5' DNA helicase activity"/>
    <property type="evidence" value="ECO:0007669"/>
    <property type="project" value="TreeGrafter"/>
</dbReference>
<dbReference type="AlphaFoldDB" id="A0A1L8WJI8"/>
<sequence>MAEGVRHVMNERQFEQQHVDETIHLIQLEQKLLATKQKKLTQTTQKTTKDTANHKIRGGSNEAFYESVVEYHQHEQELSLKYHTLDSQRKRLQTLTVMKNNPYFARIDFKEEMEKETLYLGIASLRDLSEETIIIDWRAPIANLYYEGEIGSAFYETDTQKITVDLLLKRQFKILDGKIISMVDTSEVINDDFLLEILDDASSAHMKNIVSTIQKAQNAIIRDTTSKVMLIEGIAGSGKTSALLQRIAFLLYHNRKWLEAENVLLFSPNHLFSDYISTVLPSLGESGVPTQTFKSYLAQLLPKFTILEEQQQETGFLSGEKDPIHIFKSGLQVINHIHSYIDKITDFGPLFKEMKSNGHIVLSKESIRKWYQETNKLLPLHQRLSLLQTKLLKKLGGLQKDELRQNWVKEQVEEQLQELYAANPNLEYTEQKEQSLRKKLAKQIVKKRFRQIHQGILNYQFVNLTKQYLHFLQTVPTKILSENNISSSFWKNHLSLIKKNLRQRELRQKDAVFFFLLMRRIYPVFVKQKARYIFVDEMQDFSPAQVALLQAVYPNANLTFCGDLNQNVFGNETIINSLDWLFKDQEVTHFQLTTSYRSTKEITDFANYFLSQKNPVKTTARKGELPLIVKGNSLKSKLTWLSKTLDTTQEKTRYWRTAIIGKTQAECEKLYSQFPEHLKKCTQLITNETDFMKQQIVLLPAFLAKGLEFDQVFLWNITAGNFSTDQDKLILYTMCTRAMHKLVLLTCENDSHLLHSLDSSFYKKIDL</sequence>
<dbReference type="InterPro" id="IPR027417">
    <property type="entry name" value="P-loop_NTPase"/>
</dbReference>
<dbReference type="GO" id="GO:0005524">
    <property type="term" value="F:ATP binding"/>
    <property type="evidence" value="ECO:0007669"/>
    <property type="project" value="UniProtKB-UniRule"/>
</dbReference>
<dbReference type="Pfam" id="PF00580">
    <property type="entry name" value="UvrD-helicase"/>
    <property type="match status" value="1"/>
</dbReference>
<dbReference type="Proteomes" id="UP000182152">
    <property type="component" value="Unassembled WGS sequence"/>
</dbReference>
<evidence type="ECO:0000256" key="5">
    <source>
        <dbReference type="PROSITE-ProRule" id="PRU00560"/>
    </source>
</evidence>
<feature type="binding site" evidence="5">
    <location>
        <begin position="233"/>
        <end position="240"/>
    </location>
    <ligand>
        <name>ATP</name>
        <dbReference type="ChEBI" id="CHEBI:30616"/>
    </ligand>
</feature>
<dbReference type="PROSITE" id="PS51198">
    <property type="entry name" value="UVRD_HELICASE_ATP_BIND"/>
    <property type="match status" value="1"/>
</dbReference>
<evidence type="ECO:0000313" key="8">
    <source>
        <dbReference type="Proteomes" id="UP000182152"/>
    </source>
</evidence>
<dbReference type="InterPro" id="IPR014016">
    <property type="entry name" value="UvrD-like_ATP-bd"/>
</dbReference>
<keyword evidence="3 5" id="KW-0347">Helicase</keyword>
<dbReference type="Pfam" id="PF13538">
    <property type="entry name" value="UvrD_C_2"/>
    <property type="match status" value="1"/>
</dbReference>
<dbReference type="PANTHER" id="PTHR11070">
    <property type="entry name" value="UVRD / RECB / PCRA DNA HELICASE FAMILY MEMBER"/>
    <property type="match status" value="1"/>
</dbReference>
<comment type="caution">
    <text evidence="7">The sequence shown here is derived from an EMBL/GenBank/DDBJ whole genome shotgun (WGS) entry which is preliminary data.</text>
</comment>
<gene>
    <name evidence="7" type="ORF">RV14_GL000344</name>
</gene>
<dbReference type="NCBIfam" id="NF041464">
    <property type="entry name" value="HelD_BACSU"/>
    <property type="match status" value="1"/>
</dbReference>
<dbReference type="SUPFAM" id="SSF52540">
    <property type="entry name" value="P-loop containing nucleoside triphosphate hydrolases"/>
    <property type="match status" value="1"/>
</dbReference>
<feature type="domain" description="UvrD-like helicase ATP-binding" evidence="6">
    <location>
        <begin position="212"/>
        <end position="599"/>
    </location>
</feature>
<organism evidence="7 8">
    <name type="scientific">Enterococcus ratti</name>
    <dbReference type="NCBI Taxonomy" id="150033"/>
    <lineage>
        <taxon>Bacteria</taxon>
        <taxon>Bacillati</taxon>
        <taxon>Bacillota</taxon>
        <taxon>Bacilli</taxon>
        <taxon>Lactobacillales</taxon>
        <taxon>Enterococcaceae</taxon>
        <taxon>Enterococcus</taxon>
    </lineage>
</organism>
<reference evidence="7 8" key="1">
    <citation type="submission" date="2014-12" db="EMBL/GenBank/DDBJ databases">
        <title>Draft genome sequences of 29 type strains of Enterococci.</title>
        <authorList>
            <person name="Zhong Z."/>
            <person name="Sun Z."/>
            <person name="Liu W."/>
            <person name="Zhang W."/>
            <person name="Zhang H."/>
        </authorList>
    </citation>
    <scope>NUCLEOTIDE SEQUENCE [LARGE SCALE GENOMIC DNA]</scope>
    <source>
        <strain evidence="7 8">DSM 15687</strain>
    </source>
</reference>
<evidence type="ECO:0000313" key="7">
    <source>
        <dbReference type="EMBL" id="OJG81189.1"/>
    </source>
</evidence>
<dbReference type="GO" id="GO:0005829">
    <property type="term" value="C:cytosol"/>
    <property type="evidence" value="ECO:0007669"/>
    <property type="project" value="TreeGrafter"/>
</dbReference>
<dbReference type="EMBL" id="JXLB01000011">
    <property type="protein sequence ID" value="OJG81189.1"/>
    <property type="molecule type" value="Genomic_DNA"/>
</dbReference>
<dbReference type="GO" id="GO:0016787">
    <property type="term" value="F:hydrolase activity"/>
    <property type="evidence" value="ECO:0007669"/>
    <property type="project" value="UniProtKB-UniRule"/>
</dbReference>
<evidence type="ECO:0000256" key="2">
    <source>
        <dbReference type="ARBA" id="ARBA00022801"/>
    </source>
</evidence>
<dbReference type="InterPro" id="IPR027785">
    <property type="entry name" value="UvrD-like_helicase_C"/>
</dbReference>
<keyword evidence="4 5" id="KW-0067">ATP-binding</keyword>
<proteinExistence type="predicted"/>
<protein>
    <submittedName>
        <fullName evidence="7">ATP-dependent DNA helicase</fullName>
    </submittedName>
</protein>
<evidence type="ECO:0000259" key="6">
    <source>
        <dbReference type="PROSITE" id="PS51198"/>
    </source>
</evidence>
<evidence type="ECO:0000256" key="3">
    <source>
        <dbReference type="ARBA" id="ARBA00022806"/>
    </source>
</evidence>
<dbReference type="InterPro" id="IPR048228">
    <property type="entry name" value="HelD_bacillota"/>
</dbReference>
<dbReference type="GO" id="GO:0000725">
    <property type="term" value="P:recombinational repair"/>
    <property type="evidence" value="ECO:0007669"/>
    <property type="project" value="TreeGrafter"/>
</dbReference>
<evidence type="ECO:0000256" key="4">
    <source>
        <dbReference type="ARBA" id="ARBA00022840"/>
    </source>
</evidence>